<keyword evidence="3" id="KW-1185">Reference proteome</keyword>
<dbReference type="AlphaFoldDB" id="A0A8H4RIB1"/>
<reference evidence="2 3" key="1">
    <citation type="submission" date="2020-03" db="EMBL/GenBank/DDBJ databases">
        <title>Draft Genome Sequence of Cudoniella acicularis.</title>
        <authorList>
            <person name="Buettner E."/>
            <person name="Kellner H."/>
        </authorList>
    </citation>
    <scope>NUCLEOTIDE SEQUENCE [LARGE SCALE GENOMIC DNA]</scope>
    <source>
        <strain evidence="2 3">DSM 108380</strain>
    </source>
</reference>
<gene>
    <name evidence="2" type="ORF">G7Y89_g8738</name>
</gene>
<comment type="caution">
    <text evidence="2">The sequence shown here is derived from an EMBL/GenBank/DDBJ whole genome shotgun (WGS) entry which is preliminary data.</text>
</comment>
<accession>A0A8H4RIB1</accession>
<organism evidence="2 3">
    <name type="scientific">Cudoniella acicularis</name>
    <dbReference type="NCBI Taxonomy" id="354080"/>
    <lineage>
        <taxon>Eukaryota</taxon>
        <taxon>Fungi</taxon>
        <taxon>Dikarya</taxon>
        <taxon>Ascomycota</taxon>
        <taxon>Pezizomycotina</taxon>
        <taxon>Leotiomycetes</taxon>
        <taxon>Helotiales</taxon>
        <taxon>Tricladiaceae</taxon>
        <taxon>Cudoniella</taxon>
    </lineage>
</organism>
<proteinExistence type="predicted"/>
<protein>
    <submittedName>
        <fullName evidence="2">Uncharacterized protein</fullName>
    </submittedName>
</protein>
<feature type="compositionally biased region" description="Polar residues" evidence="1">
    <location>
        <begin position="355"/>
        <end position="365"/>
    </location>
</feature>
<evidence type="ECO:0000313" key="2">
    <source>
        <dbReference type="EMBL" id="KAF4629410.1"/>
    </source>
</evidence>
<name>A0A8H4RIB1_9HELO</name>
<dbReference type="Proteomes" id="UP000566819">
    <property type="component" value="Unassembled WGS sequence"/>
</dbReference>
<evidence type="ECO:0000313" key="3">
    <source>
        <dbReference type="Proteomes" id="UP000566819"/>
    </source>
</evidence>
<dbReference type="EMBL" id="JAAMPI010000680">
    <property type="protein sequence ID" value="KAF4629410.1"/>
    <property type="molecule type" value="Genomic_DNA"/>
</dbReference>
<feature type="region of interest" description="Disordered" evidence="1">
    <location>
        <begin position="355"/>
        <end position="392"/>
    </location>
</feature>
<sequence length="392" mass="44573">MSEARPPTPPKQRTCGFCLFKLPSTNPFIEDANNSNWEIGSLSLSDIWLRYIEQQDDWINSQLELTNGDLRDLGNRECENCSVNDGCGRCISNSQATVPFLRESNYSDDSNASNVSDEEASSLREDIPSLGERTSSPEVGIPSFNEDTLGDNRLGLYEDLPSPEGDILSSEEHISTQDLGAYLDSEYDQNRFRLLALQALAKRGCETRWKLLQYLIPFLNLCRYRVNDGVLFWHKGELRWRFVEEEEQRTRYHERSFNIFSVGEKQEQVHPLEKALLNLPNETNSLATFDQLLAWCQTCTDNHPRYSPGSNTALPDRVLYIKPGLEEPNIRLIDRTGNMGKCICLSHYWGPPGSTQPHASLSQTSHHLRKEYNGNSYPRPSKMFSLSPADLG</sequence>
<feature type="region of interest" description="Disordered" evidence="1">
    <location>
        <begin position="102"/>
        <end position="144"/>
    </location>
</feature>
<evidence type="ECO:0000256" key="1">
    <source>
        <dbReference type="SAM" id="MobiDB-lite"/>
    </source>
</evidence>